<sequence precursor="true">MKKFYLCLSFCSLCMLHGCFDNSQNTTKDNTDGTKSSVQMQEGKAEESK</sequence>
<dbReference type="AlphaFoldDB" id="A0A5E7VM21"/>
<evidence type="ECO:0000256" key="2">
    <source>
        <dbReference type="SAM" id="SignalP"/>
    </source>
</evidence>
<feature type="chain" id="PRO_5043680483" evidence="2">
    <location>
        <begin position="24"/>
        <end position="49"/>
    </location>
</feature>
<dbReference type="EMBL" id="CABVJF010000029">
    <property type="protein sequence ID" value="VVQ23760.1"/>
    <property type="molecule type" value="Genomic_DNA"/>
</dbReference>
<feature type="signal peptide" evidence="2">
    <location>
        <begin position="1"/>
        <end position="23"/>
    </location>
</feature>
<reference evidence="3 4" key="1">
    <citation type="submission" date="2019-09" db="EMBL/GenBank/DDBJ databases">
        <authorList>
            <person name="Chandra G."/>
            <person name="Truman W A."/>
        </authorList>
    </citation>
    <scope>NUCLEOTIDE SEQUENCE [LARGE SCALE GENOMIC DNA]</scope>
    <source>
        <strain evidence="3">PS928</strain>
    </source>
</reference>
<dbReference type="RefSeq" id="WP_191625314.1">
    <property type="nucleotide sequence ID" value="NZ_CABVJF010000029.1"/>
</dbReference>
<evidence type="ECO:0000313" key="4">
    <source>
        <dbReference type="Proteomes" id="UP000381378"/>
    </source>
</evidence>
<feature type="region of interest" description="Disordered" evidence="1">
    <location>
        <begin position="25"/>
        <end position="49"/>
    </location>
</feature>
<accession>A0A5E7VM21</accession>
<evidence type="ECO:0000256" key="1">
    <source>
        <dbReference type="SAM" id="MobiDB-lite"/>
    </source>
</evidence>
<keyword evidence="2" id="KW-0732">Signal</keyword>
<evidence type="ECO:0000313" key="3">
    <source>
        <dbReference type="EMBL" id="VVQ23760.1"/>
    </source>
</evidence>
<name>A0A5E7VM21_PSEFL</name>
<protein>
    <submittedName>
        <fullName evidence="3">Uncharacterized protein</fullName>
    </submittedName>
</protein>
<proteinExistence type="predicted"/>
<gene>
    <name evidence="3" type="ORF">PS928_05617</name>
</gene>
<dbReference type="Proteomes" id="UP000381378">
    <property type="component" value="Unassembled WGS sequence"/>
</dbReference>
<feature type="compositionally biased region" description="Polar residues" evidence="1">
    <location>
        <begin position="25"/>
        <end position="40"/>
    </location>
</feature>
<organism evidence="3 4">
    <name type="scientific">Pseudomonas fluorescens</name>
    <dbReference type="NCBI Taxonomy" id="294"/>
    <lineage>
        <taxon>Bacteria</taxon>
        <taxon>Pseudomonadati</taxon>
        <taxon>Pseudomonadota</taxon>
        <taxon>Gammaproteobacteria</taxon>
        <taxon>Pseudomonadales</taxon>
        <taxon>Pseudomonadaceae</taxon>
        <taxon>Pseudomonas</taxon>
    </lineage>
</organism>